<dbReference type="SMART" id="SM00164">
    <property type="entry name" value="TBC"/>
    <property type="match status" value="1"/>
</dbReference>
<organism evidence="2 3">
    <name type="scientific">[Myrmecia] bisecta</name>
    <dbReference type="NCBI Taxonomy" id="41462"/>
    <lineage>
        <taxon>Eukaryota</taxon>
        <taxon>Viridiplantae</taxon>
        <taxon>Chlorophyta</taxon>
        <taxon>core chlorophytes</taxon>
        <taxon>Trebouxiophyceae</taxon>
        <taxon>Trebouxiales</taxon>
        <taxon>Trebouxiaceae</taxon>
        <taxon>Myrmecia</taxon>
    </lineage>
</organism>
<dbReference type="InterPro" id="IPR000195">
    <property type="entry name" value="Rab-GAP-TBC_dom"/>
</dbReference>
<dbReference type="InterPro" id="IPR050302">
    <property type="entry name" value="Rab_GAP_TBC_domain"/>
</dbReference>
<dbReference type="AlphaFoldDB" id="A0AAW1QG31"/>
<dbReference type="PANTHER" id="PTHR47219:SF9">
    <property type="entry name" value="GTPASE ACTIVATING PROTEIN AND CENTROSOME-ASSOCIATED, ISOFORM B"/>
    <property type="match status" value="1"/>
</dbReference>
<name>A0AAW1QG31_9CHLO</name>
<gene>
    <name evidence="2" type="ORF">WJX72_010036</name>
</gene>
<dbReference type="Pfam" id="PF00566">
    <property type="entry name" value="RabGAP-TBC"/>
    <property type="match status" value="1"/>
</dbReference>
<dbReference type="PANTHER" id="PTHR47219">
    <property type="entry name" value="RAB GTPASE-ACTIVATING PROTEIN 1-LIKE"/>
    <property type="match status" value="1"/>
</dbReference>
<dbReference type="Proteomes" id="UP001489004">
    <property type="component" value="Unassembled WGS sequence"/>
</dbReference>
<dbReference type="GO" id="GO:0005096">
    <property type="term" value="F:GTPase activator activity"/>
    <property type="evidence" value="ECO:0007669"/>
    <property type="project" value="TreeGrafter"/>
</dbReference>
<accession>A0AAW1QG31</accession>
<dbReference type="Gene3D" id="1.10.472.80">
    <property type="entry name" value="Ypt/Rab-GAP domain of gyp1p, domain 3"/>
    <property type="match status" value="1"/>
</dbReference>
<dbReference type="SUPFAM" id="SSF47923">
    <property type="entry name" value="Ypt/Rab-GAP domain of gyp1p"/>
    <property type="match status" value="2"/>
</dbReference>
<dbReference type="EMBL" id="JALJOR010000003">
    <property type="protein sequence ID" value="KAK9820411.1"/>
    <property type="molecule type" value="Genomic_DNA"/>
</dbReference>
<dbReference type="InterPro" id="IPR035969">
    <property type="entry name" value="Rab-GAP_TBC_sf"/>
</dbReference>
<dbReference type="Gene3D" id="1.10.8.270">
    <property type="entry name" value="putative rabgap domain of human tbc1 domain family member 14 like domains"/>
    <property type="match status" value="1"/>
</dbReference>
<comment type="caution">
    <text evidence="2">The sequence shown here is derived from an EMBL/GenBank/DDBJ whole genome shotgun (WGS) entry which is preliminary data.</text>
</comment>
<dbReference type="PROSITE" id="PS50086">
    <property type="entry name" value="TBC_RABGAP"/>
    <property type="match status" value="1"/>
</dbReference>
<evidence type="ECO:0000259" key="1">
    <source>
        <dbReference type="PROSITE" id="PS50086"/>
    </source>
</evidence>
<protein>
    <recommendedName>
        <fullName evidence="1">Rab-GAP TBC domain-containing protein</fullName>
    </recommendedName>
</protein>
<reference evidence="2 3" key="1">
    <citation type="journal article" date="2024" name="Nat. Commun.">
        <title>Phylogenomics reveals the evolutionary origins of lichenization in chlorophyte algae.</title>
        <authorList>
            <person name="Puginier C."/>
            <person name="Libourel C."/>
            <person name="Otte J."/>
            <person name="Skaloud P."/>
            <person name="Haon M."/>
            <person name="Grisel S."/>
            <person name="Petersen M."/>
            <person name="Berrin J.G."/>
            <person name="Delaux P.M."/>
            <person name="Dal Grande F."/>
            <person name="Keller J."/>
        </authorList>
    </citation>
    <scope>NUCLEOTIDE SEQUENCE [LARGE SCALE GENOMIC DNA]</scope>
    <source>
        <strain evidence="2 3">SAG 2043</strain>
    </source>
</reference>
<evidence type="ECO:0000313" key="2">
    <source>
        <dbReference type="EMBL" id="KAK9820411.1"/>
    </source>
</evidence>
<keyword evidence="3" id="KW-1185">Reference proteome</keyword>
<proteinExistence type="predicted"/>
<feature type="domain" description="Rab-GAP TBC" evidence="1">
    <location>
        <begin position="1"/>
        <end position="194"/>
    </location>
</feature>
<sequence length="347" mass="38142">MHARLDVRDQPVALAYPVAVAALQRRGAGTAAAKQYTKLLLKPIQPETAADIEKDVGRTFPNLRRFSTPEGRRSLEMVLRAYAASDPEVGYCQGMNFLAGVLLAWLPADADAFGGLVVLMQERELRQLYTTDLAMLQVRLWQIGKLMPPQLAHHMEMHGALPVLYASSWLLTAFASDFPLSFASRVMDVILTDNYTAAMMKVVLGILRHCEAALLAMTDMEQMVDYLKMEVPCLPRETLHELLTDALKAPWTPRQAAILEQVSGAETVVDAVRRVDRMSSGEEPTLAETPSLPIAPTAYHLTALPPPARPWRRPAAGTVVYSPRSAATCARPAGMGPISSSQCQRQR</sequence>
<evidence type="ECO:0000313" key="3">
    <source>
        <dbReference type="Proteomes" id="UP001489004"/>
    </source>
</evidence>
<dbReference type="GO" id="GO:0031267">
    <property type="term" value="F:small GTPase binding"/>
    <property type="evidence" value="ECO:0007669"/>
    <property type="project" value="TreeGrafter"/>
</dbReference>